<dbReference type="InterPro" id="IPR006566">
    <property type="entry name" value="FBD"/>
</dbReference>
<dbReference type="STRING" id="4537.A0A0E0KNH1"/>
<feature type="domain" description="F-box/LRR-repeat protein 15/At3g58940/PEG3-like LRR" evidence="3">
    <location>
        <begin position="143"/>
        <end position="249"/>
    </location>
</feature>
<evidence type="ECO:0000256" key="1">
    <source>
        <dbReference type="SAM" id="MobiDB-lite"/>
    </source>
</evidence>
<feature type="compositionally biased region" description="Acidic residues" evidence="1">
    <location>
        <begin position="377"/>
        <end position="398"/>
    </location>
</feature>
<name>A0A0E0KNH1_ORYPU</name>
<dbReference type="Pfam" id="PF24758">
    <property type="entry name" value="LRR_At5g56370"/>
    <property type="match status" value="1"/>
</dbReference>
<feature type="domain" description="FBD" evidence="2">
    <location>
        <begin position="417"/>
        <end position="452"/>
    </location>
</feature>
<dbReference type="Gramene" id="OPUNC04G04720.1">
    <property type="protein sequence ID" value="OPUNC04G04720.1"/>
    <property type="gene ID" value="OPUNC04G04720"/>
</dbReference>
<keyword evidence="5" id="KW-1185">Reference proteome</keyword>
<dbReference type="PANTHER" id="PTHR31900">
    <property type="entry name" value="F-BOX/RNI SUPERFAMILY PROTEIN-RELATED"/>
    <property type="match status" value="1"/>
</dbReference>
<evidence type="ECO:0000259" key="3">
    <source>
        <dbReference type="Pfam" id="PF24758"/>
    </source>
</evidence>
<dbReference type="AlphaFoldDB" id="A0A0E0KNH1"/>
<dbReference type="OMA" id="MIFRCRT"/>
<feature type="region of interest" description="Disordered" evidence="1">
    <location>
        <begin position="370"/>
        <end position="405"/>
    </location>
</feature>
<dbReference type="eggNOG" id="ENOG502RZR2">
    <property type="taxonomic scope" value="Eukaryota"/>
</dbReference>
<dbReference type="Gene3D" id="3.80.10.10">
    <property type="entry name" value="Ribonuclease Inhibitor"/>
    <property type="match status" value="1"/>
</dbReference>
<dbReference type="PANTHER" id="PTHR31900:SF30">
    <property type="entry name" value="SUPERFAMILY PROTEIN, PUTATIVE-RELATED"/>
    <property type="match status" value="1"/>
</dbReference>
<organism evidence="4">
    <name type="scientific">Oryza punctata</name>
    <name type="common">Red rice</name>
    <dbReference type="NCBI Taxonomy" id="4537"/>
    <lineage>
        <taxon>Eukaryota</taxon>
        <taxon>Viridiplantae</taxon>
        <taxon>Streptophyta</taxon>
        <taxon>Embryophyta</taxon>
        <taxon>Tracheophyta</taxon>
        <taxon>Spermatophyta</taxon>
        <taxon>Magnoliopsida</taxon>
        <taxon>Liliopsida</taxon>
        <taxon>Poales</taxon>
        <taxon>Poaceae</taxon>
        <taxon>BOP clade</taxon>
        <taxon>Oryzoideae</taxon>
        <taxon>Oryzeae</taxon>
        <taxon>Oryzinae</taxon>
        <taxon>Oryza</taxon>
    </lineage>
</organism>
<accession>A0A0E0KNH1</accession>
<evidence type="ECO:0000259" key="2">
    <source>
        <dbReference type="Pfam" id="PF08387"/>
    </source>
</evidence>
<dbReference type="InterPro" id="IPR050232">
    <property type="entry name" value="FBL13/AtMIF1-like"/>
</dbReference>
<reference evidence="4" key="2">
    <citation type="submission" date="2018-05" db="EMBL/GenBank/DDBJ databases">
        <title>OpunRS2 (Oryza punctata Reference Sequence Version 2).</title>
        <authorList>
            <person name="Zhang J."/>
            <person name="Kudrna D."/>
            <person name="Lee S."/>
            <person name="Talag J."/>
            <person name="Welchert J."/>
            <person name="Wing R.A."/>
        </authorList>
    </citation>
    <scope>NUCLEOTIDE SEQUENCE [LARGE SCALE GENOMIC DNA]</scope>
</reference>
<dbReference type="SUPFAM" id="SSF52047">
    <property type="entry name" value="RNI-like"/>
    <property type="match status" value="1"/>
</dbReference>
<dbReference type="HOGENOM" id="CLU_022351_1_0_1"/>
<evidence type="ECO:0000313" key="4">
    <source>
        <dbReference type="EnsemblPlants" id="OPUNC04G04720.1"/>
    </source>
</evidence>
<dbReference type="SUPFAM" id="SSF81383">
    <property type="entry name" value="F-box domain"/>
    <property type="match status" value="1"/>
</dbReference>
<dbReference type="EnsemblPlants" id="OPUNC04G04720.1">
    <property type="protein sequence ID" value="OPUNC04G04720.1"/>
    <property type="gene ID" value="OPUNC04G04720"/>
</dbReference>
<proteinExistence type="predicted"/>
<dbReference type="Proteomes" id="UP000026962">
    <property type="component" value="Chromosome 4"/>
</dbReference>
<protein>
    <submittedName>
        <fullName evidence="4">Uncharacterized protein</fullName>
    </submittedName>
</protein>
<sequence>MATTTRRHRHDRLSALPDGILVRVLSHLGSVHAASTAALSHRWRHIHAAVPVVDLVDPDSDQISSAIVAKNSAAPIRKFRLAELWPPHDALDQAVATATAAGLEEFDVKLRYQDCSNRKLCPFRRHPDAYADFDESMRGSFTATPPHIFRCDTLRRLRLTNFQLDVPEGGVSMPSLETLSLKRIMVTTDEAVQQLVSGCPNLADLTLEQCPSVVDLVVASPRLESFSMICCHNAAHVVLHTQRLRTLRYKGGLPAGENFLLIADCTNVLAMTIDICESLVGKSAPAVVPITKLITRCASLTFLHLHLRPAMAYHSGAFTSALRHLPHLRQLALKGFLKDDQTVRSVSTLLRNTPDLDMLSLFPLRPQPAKPYYLGVDSDDDYDSEEEDEEEDGASDDNQDPRTSGVRVPLSLWESNVECLHKLRKIKLHNYKGKPNERLLAKYLLSKASSLEQFLVTLPAKTTADRQLKLTNELKYWRANKRTRVAYTL</sequence>
<dbReference type="InterPro" id="IPR036047">
    <property type="entry name" value="F-box-like_dom_sf"/>
</dbReference>
<evidence type="ECO:0000313" key="5">
    <source>
        <dbReference type="Proteomes" id="UP000026962"/>
    </source>
</evidence>
<dbReference type="Pfam" id="PF08387">
    <property type="entry name" value="FBD"/>
    <property type="match status" value="1"/>
</dbReference>
<dbReference type="InterPro" id="IPR032675">
    <property type="entry name" value="LRR_dom_sf"/>
</dbReference>
<dbReference type="InterPro" id="IPR055411">
    <property type="entry name" value="LRR_FXL15/At3g58940/PEG3-like"/>
</dbReference>
<reference evidence="4" key="1">
    <citation type="submission" date="2015-04" db="UniProtKB">
        <authorList>
            <consortium name="EnsemblPlants"/>
        </authorList>
    </citation>
    <scope>IDENTIFICATION</scope>
</reference>